<dbReference type="PANTHER" id="PTHR45651:SF12">
    <property type="entry name" value="CYCLIC NUCLEOTIDE-GATED ION CHANNEL 15-RELATED"/>
    <property type="match status" value="1"/>
</dbReference>
<evidence type="ECO:0000256" key="4">
    <source>
        <dbReference type="ARBA" id="ARBA00022692"/>
    </source>
</evidence>
<comment type="caution">
    <text evidence="12">The sequence shown here is derived from an EMBL/GenBank/DDBJ whole genome shotgun (WGS) entry which is preliminary data.</text>
</comment>
<dbReference type="InterPro" id="IPR014710">
    <property type="entry name" value="RmlC-like_jellyroll"/>
</dbReference>
<dbReference type="PROSITE" id="PS50042">
    <property type="entry name" value="CNMP_BINDING_3"/>
    <property type="match status" value="1"/>
</dbReference>
<evidence type="ECO:0000256" key="2">
    <source>
        <dbReference type="ARBA" id="ARBA00010486"/>
    </source>
</evidence>
<evidence type="ECO:0000256" key="10">
    <source>
        <dbReference type="SAM" id="Phobius"/>
    </source>
</evidence>
<dbReference type="GO" id="GO:0034220">
    <property type="term" value="P:monoatomic ion transmembrane transport"/>
    <property type="evidence" value="ECO:0007669"/>
    <property type="project" value="UniProtKB-KW"/>
</dbReference>
<evidence type="ECO:0000256" key="8">
    <source>
        <dbReference type="ARBA" id="ARBA00023286"/>
    </source>
</evidence>
<evidence type="ECO:0000256" key="1">
    <source>
        <dbReference type="ARBA" id="ARBA00004127"/>
    </source>
</evidence>
<evidence type="ECO:0000259" key="11">
    <source>
        <dbReference type="PROSITE" id="PS50042"/>
    </source>
</evidence>
<dbReference type="Proteomes" id="UP000306102">
    <property type="component" value="Unassembled WGS sequence"/>
</dbReference>
<name>A0A4S4EEA5_CAMSN</name>
<protein>
    <recommendedName>
        <fullName evidence="11">Cyclic nucleotide-binding domain-containing protein</fullName>
    </recommendedName>
</protein>
<comment type="subcellular location">
    <subcellularLocation>
        <location evidence="1">Endomembrane system</location>
        <topology evidence="1">Multi-pass membrane protein</topology>
    </subcellularLocation>
</comment>
<proteinExistence type="inferred from homology"/>
<sequence length="751" mass="86132">MLEVEGLRLDTRMMVSSAAGEEYHRMERLQPSSVGPSVTSVYMSVSRTVRRRYEALHRVVSRYGYWRHIISEFALRAASQIRTHWDVSMEKVVFGLREDNTLPPRSIFRSHASMTCSNSISVRFQDDLEISKLPKTNGDKVIKVTYKIDGSQILEPSSRRAKETGKTRKSVKARILSRVFSEDYERVNRKILDPRESAIRRWNKIFLVASLVSLFVDPLFFYLPKVQDNICVDMGSTLEVMLTIIRSIADMFYIIQIYVHFCTAYVARSSRAFGRGELVIDYSKIVSRYLRKRFWIDVIAALPLPQVLGASWYLLSIERQEACWISVCKLEKGSCQSAFFDCRRVNDPDRNTWFQSTNITNVCDPNSSSYPFGIYSDAIKSNVTSSMFFNKYFYCLWWGLNNLSSLGQNLSTSINVAEISFAIIIANLGLVLFALLIGNMQTYLQSTTARLEEGRIKRTDTEQWMHHRQLPPELRQAVRKYNQYKWVATRGVDEEALLKDLPLDLWRDIKRHLCLDLVRRVPLFDQMDEKMLDAICERLKPGLSTQGMCLVREGDPVDEMLFIIRGNLDSNTTNGGCTGFFSSCSIGPGDFCGAELLTWALDPHLSIRLPSSTRTVKAISEVETFALRAEDLKFVASQFRRLHSKKLRHKFRFYSHQWRLWAACFVQVVWRHYRRRKIAAERKAKEYLMPDESELLGGPLELDVALCGSSLAVMKARLAATTRRGVKNLSGLDSSVVSSLKKPEEPDFSCG</sequence>
<keyword evidence="7 10" id="KW-0472">Membrane</keyword>
<feature type="transmembrane region" description="Helical" evidence="10">
    <location>
        <begin position="205"/>
        <end position="224"/>
    </location>
</feature>
<feature type="transmembrane region" description="Helical" evidence="10">
    <location>
        <begin position="419"/>
        <end position="437"/>
    </location>
</feature>
<comment type="similarity">
    <text evidence="2">Belongs to the cyclic nucleotide-gated cation channel (TC 1.A.1.5) family.</text>
</comment>
<dbReference type="SUPFAM" id="SSF51206">
    <property type="entry name" value="cAMP-binding domain-like"/>
    <property type="match status" value="1"/>
</dbReference>
<evidence type="ECO:0000313" key="12">
    <source>
        <dbReference type="EMBL" id="THG14214.1"/>
    </source>
</evidence>
<dbReference type="EMBL" id="SDRB02005492">
    <property type="protein sequence ID" value="THG14214.1"/>
    <property type="molecule type" value="Genomic_DNA"/>
</dbReference>
<dbReference type="GO" id="GO:0012505">
    <property type="term" value="C:endomembrane system"/>
    <property type="evidence" value="ECO:0007669"/>
    <property type="project" value="UniProtKB-SubCell"/>
</dbReference>
<dbReference type="InterPro" id="IPR000595">
    <property type="entry name" value="cNMP-bd_dom"/>
</dbReference>
<organism evidence="12 13">
    <name type="scientific">Camellia sinensis var. sinensis</name>
    <name type="common">China tea</name>
    <dbReference type="NCBI Taxonomy" id="542762"/>
    <lineage>
        <taxon>Eukaryota</taxon>
        <taxon>Viridiplantae</taxon>
        <taxon>Streptophyta</taxon>
        <taxon>Embryophyta</taxon>
        <taxon>Tracheophyta</taxon>
        <taxon>Spermatophyta</taxon>
        <taxon>Magnoliopsida</taxon>
        <taxon>eudicotyledons</taxon>
        <taxon>Gunneridae</taxon>
        <taxon>Pentapetalae</taxon>
        <taxon>asterids</taxon>
        <taxon>Ericales</taxon>
        <taxon>Theaceae</taxon>
        <taxon>Camellia</taxon>
    </lineage>
</organism>
<evidence type="ECO:0000256" key="5">
    <source>
        <dbReference type="ARBA" id="ARBA00022989"/>
    </source>
</evidence>
<keyword evidence="9" id="KW-0407">Ion channel</keyword>
<dbReference type="FunFam" id="1.10.287.630:FF:000003">
    <property type="entry name" value="Cyclic nucleotide-gated ion channel 1"/>
    <property type="match status" value="1"/>
</dbReference>
<feature type="domain" description="Cyclic nucleotide-binding" evidence="11">
    <location>
        <begin position="523"/>
        <end position="633"/>
    </location>
</feature>
<keyword evidence="4 10" id="KW-0812">Transmembrane</keyword>
<evidence type="ECO:0000256" key="7">
    <source>
        <dbReference type="ARBA" id="ARBA00023136"/>
    </source>
</evidence>
<evidence type="ECO:0000313" key="13">
    <source>
        <dbReference type="Proteomes" id="UP000306102"/>
    </source>
</evidence>
<dbReference type="Gene3D" id="1.10.287.630">
    <property type="entry name" value="Helix hairpin bin"/>
    <property type="match status" value="1"/>
</dbReference>
<keyword evidence="5 10" id="KW-1133">Transmembrane helix</keyword>
<reference evidence="12 13" key="1">
    <citation type="journal article" date="2018" name="Proc. Natl. Acad. Sci. U.S.A.">
        <title>Draft genome sequence of Camellia sinensis var. sinensis provides insights into the evolution of the tea genome and tea quality.</title>
        <authorList>
            <person name="Wei C."/>
            <person name="Yang H."/>
            <person name="Wang S."/>
            <person name="Zhao J."/>
            <person name="Liu C."/>
            <person name="Gao L."/>
            <person name="Xia E."/>
            <person name="Lu Y."/>
            <person name="Tai Y."/>
            <person name="She G."/>
            <person name="Sun J."/>
            <person name="Cao H."/>
            <person name="Tong W."/>
            <person name="Gao Q."/>
            <person name="Li Y."/>
            <person name="Deng W."/>
            <person name="Jiang X."/>
            <person name="Wang W."/>
            <person name="Chen Q."/>
            <person name="Zhang S."/>
            <person name="Li H."/>
            <person name="Wu J."/>
            <person name="Wang P."/>
            <person name="Li P."/>
            <person name="Shi C."/>
            <person name="Zheng F."/>
            <person name="Jian J."/>
            <person name="Huang B."/>
            <person name="Shan D."/>
            <person name="Shi M."/>
            <person name="Fang C."/>
            <person name="Yue Y."/>
            <person name="Li F."/>
            <person name="Li D."/>
            <person name="Wei S."/>
            <person name="Han B."/>
            <person name="Jiang C."/>
            <person name="Yin Y."/>
            <person name="Xia T."/>
            <person name="Zhang Z."/>
            <person name="Bennetzen J.L."/>
            <person name="Zhao S."/>
            <person name="Wan X."/>
        </authorList>
    </citation>
    <scope>NUCLEOTIDE SEQUENCE [LARGE SCALE GENOMIC DNA]</scope>
    <source>
        <strain evidence="13">cv. Shuchazao</strain>
        <tissue evidence="12">Leaf</tissue>
    </source>
</reference>
<evidence type="ECO:0000256" key="6">
    <source>
        <dbReference type="ARBA" id="ARBA00023065"/>
    </source>
</evidence>
<keyword evidence="6" id="KW-0406">Ion transport</keyword>
<keyword evidence="8" id="KW-1071">Ligand-gated ion channel</keyword>
<feature type="transmembrane region" description="Helical" evidence="10">
    <location>
        <begin position="244"/>
        <end position="267"/>
    </location>
</feature>
<accession>A0A4S4EEA5</accession>
<gene>
    <name evidence="12" type="ORF">TEA_002843</name>
</gene>
<dbReference type="CDD" id="cd00038">
    <property type="entry name" value="CAP_ED"/>
    <property type="match status" value="1"/>
</dbReference>
<dbReference type="FunFam" id="2.60.120.10:FF:000024">
    <property type="entry name" value="Cyclic nucleotide-gated ion channel 1"/>
    <property type="match status" value="1"/>
</dbReference>
<dbReference type="InterPro" id="IPR018490">
    <property type="entry name" value="cNMP-bd_dom_sf"/>
</dbReference>
<dbReference type="Gene3D" id="2.60.120.10">
    <property type="entry name" value="Jelly Rolls"/>
    <property type="match status" value="1"/>
</dbReference>
<dbReference type="AlphaFoldDB" id="A0A4S4EEA5"/>
<dbReference type="SMART" id="SM00100">
    <property type="entry name" value="cNMP"/>
    <property type="match status" value="1"/>
</dbReference>
<keyword evidence="3" id="KW-0813">Transport</keyword>
<dbReference type="STRING" id="542762.A0A4S4EEA5"/>
<dbReference type="PANTHER" id="PTHR45651">
    <property type="entry name" value="CYCLIC NUCLEOTIDE-GATED ION CHANNEL 15-RELATED-RELATED"/>
    <property type="match status" value="1"/>
</dbReference>
<dbReference type="SUPFAM" id="SSF81324">
    <property type="entry name" value="Voltage-gated potassium channels"/>
    <property type="match status" value="1"/>
</dbReference>
<keyword evidence="13" id="KW-1185">Reference proteome</keyword>
<evidence type="ECO:0000256" key="9">
    <source>
        <dbReference type="ARBA" id="ARBA00023303"/>
    </source>
</evidence>
<evidence type="ECO:0000256" key="3">
    <source>
        <dbReference type="ARBA" id="ARBA00022448"/>
    </source>
</evidence>